<organism evidence="1 2">
    <name type="scientific">Lithospermum erythrorhizon</name>
    <name type="common">Purple gromwell</name>
    <name type="synonym">Lithospermum officinale var. erythrorhizon</name>
    <dbReference type="NCBI Taxonomy" id="34254"/>
    <lineage>
        <taxon>Eukaryota</taxon>
        <taxon>Viridiplantae</taxon>
        <taxon>Streptophyta</taxon>
        <taxon>Embryophyta</taxon>
        <taxon>Tracheophyta</taxon>
        <taxon>Spermatophyta</taxon>
        <taxon>Magnoliopsida</taxon>
        <taxon>eudicotyledons</taxon>
        <taxon>Gunneridae</taxon>
        <taxon>Pentapetalae</taxon>
        <taxon>asterids</taxon>
        <taxon>lamiids</taxon>
        <taxon>Boraginales</taxon>
        <taxon>Boraginaceae</taxon>
        <taxon>Boraginoideae</taxon>
        <taxon>Lithospermeae</taxon>
        <taxon>Lithospermum</taxon>
    </lineage>
</organism>
<dbReference type="Proteomes" id="UP001454036">
    <property type="component" value="Unassembled WGS sequence"/>
</dbReference>
<keyword evidence="2" id="KW-1185">Reference proteome</keyword>
<proteinExistence type="predicted"/>
<sequence length="138" mass="16108">MKKLRDLSQSAHQWLIDHADPFKQWVRAFFPHDVVSDTLCNNYSEPFNAFLLEARDKPLITMLELIRSKVMEKIKDRFVAMSKKYGPICVKIKIILVKNVNDCVGYTHRWNGRDGFEVRAGHEQYIVNTRLFTCSCAT</sequence>
<name>A0AAV3QNJ6_LITER</name>
<dbReference type="EMBL" id="BAABME010038041">
    <property type="protein sequence ID" value="GAA0165625.1"/>
    <property type="molecule type" value="Genomic_DNA"/>
</dbReference>
<protein>
    <recommendedName>
        <fullName evidence="3">Transposase</fullName>
    </recommendedName>
</protein>
<dbReference type="PANTHER" id="PTHR31973">
    <property type="entry name" value="POLYPROTEIN, PUTATIVE-RELATED"/>
    <property type="match status" value="1"/>
</dbReference>
<dbReference type="AlphaFoldDB" id="A0AAV3QNJ6"/>
<evidence type="ECO:0008006" key="3">
    <source>
        <dbReference type="Google" id="ProtNLM"/>
    </source>
</evidence>
<reference evidence="1 2" key="1">
    <citation type="submission" date="2024-01" db="EMBL/GenBank/DDBJ databases">
        <title>The complete chloroplast genome sequence of Lithospermum erythrorhizon: insights into the phylogenetic relationship among Boraginaceae species and the maternal lineages of purple gromwells.</title>
        <authorList>
            <person name="Okada T."/>
            <person name="Watanabe K."/>
        </authorList>
    </citation>
    <scope>NUCLEOTIDE SEQUENCE [LARGE SCALE GENOMIC DNA]</scope>
</reference>
<gene>
    <name evidence="1" type="ORF">LIER_43726</name>
</gene>
<dbReference type="PANTHER" id="PTHR31973:SF187">
    <property type="entry name" value="MUTATOR TRANSPOSASE MUDRA PROTEIN"/>
    <property type="match status" value="1"/>
</dbReference>
<accession>A0AAV3QNJ6</accession>
<evidence type="ECO:0000313" key="1">
    <source>
        <dbReference type="EMBL" id="GAA0165625.1"/>
    </source>
</evidence>
<comment type="caution">
    <text evidence="1">The sequence shown here is derived from an EMBL/GenBank/DDBJ whole genome shotgun (WGS) entry which is preliminary data.</text>
</comment>
<evidence type="ECO:0000313" key="2">
    <source>
        <dbReference type="Proteomes" id="UP001454036"/>
    </source>
</evidence>